<accession>W1NY65</accession>
<reference evidence="2" key="1">
    <citation type="journal article" date="2013" name="Science">
        <title>The Amborella genome and the evolution of flowering plants.</title>
        <authorList>
            <consortium name="Amborella Genome Project"/>
        </authorList>
    </citation>
    <scope>NUCLEOTIDE SEQUENCE [LARGE SCALE GENOMIC DNA]</scope>
</reference>
<dbReference type="AlphaFoldDB" id="W1NY65"/>
<dbReference type="NCBIfam" id="TIGR01640">
    <property type="entry name" value="F_box_assoc_1"/>
    <property type="match status" value="1"/>
</dbReference>
<protein>
    <recommendedName>
        <fullName evidence="3">F-box associated domain-containing protein</fullName>
    </recommendedName>
</protein>
<dbReference type="HOGENOM" id="CLU_1091254_0_0_1"/>
<dbReference type="PANTHER" id="PTHR31111">
    <property type="entry name" value="BNAA05G37150D PROTEIN-RELATED"/>
    <property type="match status" value="1"/>
</dbReference>
<dbReference type="Gramene" id="ERN00201">
    <property type="protein sequence ID" value="ERN00201"/>
    <property type="gene ID" value="AMTR_s00111p00096130"/>
</dbReference>
<sequence length="255" mass="29658">MSSANPATGQFTTIPYFPDQFMKKFVVDALFGFHFDPESRDFKIMVGICSDDCFNIFVENGVFDSSKGEWRKPWARNSISNALGYWSDMVSIGYICYYISEYSNDLVGLDMKTEKVEIQLPMPKVKGDKHTVKIFEKEDRLYVTKMDKGSTVKVWILTEKKWMEIVSVYMKKFNSYSFWSCLVLWLGDALMFCKGIEILKYDTKSGMLHKSKISGGDNFITYKLILHTWDYEGCQNDHFAAYKPTFYSEMSEDDH</sequence>
<dbReference type="Proteomes" id="UP000017836">
    <property type="component" value="Unassembled WGS sequence"/>
</dbReference>
<evidence type="ECO:0008006" key="3">
    <source>
        <dbReference type="Google" id="ProtNLM"/>
    </source>
</evidence>
<dbReference type="PANTHER" id="PTHR31111:SF125">
    <property type="entry name" value="F-BOX PROTEIN CPR30-LIKE"/>
    <property type="match status" value="1"/>
</dbReference>
<dbReference type="InterPro" id="IPR011043">
    <property type="entry name" value="Gal_Oxase/kelch_b-propeller"/>
</dbReference>
<evidence type="ECO:0000313" key="2">
    <source>
        <dbReference type="Proteomes" id="UP000017836"/>
    </source>
</evidence>
<evidence type="ECO:0000313" key="1">
    <source>
        <dbReference type="EMBL" id="ERN00201.1"/>
    </source>
</evidence>
<dbReference type="InterPro" id="IPR017451">
    <property type="entry name" value="F-box-assoc_interact_dom"/>
</dbReference>
<name>W1NY65_AMBTC</name>
<organism evidence="1 2">
    <name type="scientific">Amborella trichopoda</name>
    <dbReference type="NCBI Taxonomy" id="13333"/>
    <lineage>
        <taxon>Eukaryota</taxon>
        <taxon>Viridiplantae</taxon>
        <taxon>Streptophyta</taxon>
        <taxon>Embryophyta</taxon>
        <taxon>Tracheophyta</taxon>
        <taxon>Spermatophyta</taxon>
        <taxon>Magnoliopsida</taxon>
        <taxon>Amborellales</taxon>
        <taxon>Amborellaceae</taxon>
        <taxon>Amborella</taxon>
    </lineage>
</organism>
<dbReference type="EMBL" id="KI394940">
    <property type="protein sequence ID" value="ERN00201.1"/>
    <property type="molecule type" value="Genomic_DNA"/>
</dbReference>
<keyword evidence="2" id="KW-1185">Reference proteome</keyword>
<dbReference type="SUPFAM" id="SSF50965">
    <property type="entry name" value="Galactose oxidase, central domain"/>
    <property type="match status" value="1"/>
</dbReference>
<proteinExistence type="predicted"/>
<gene>
    <name evidence="1" type="ORF">AMTR_s00111p00096130</name>
</gene>